<sequence length="239" mass="25645">MTERACPTGGELVEEEIDKVATEYREAAKFLGMVRAYLAQTEDAAIKLCALPDFFDIDSAVGDQLTIIGKWLGLQRCHCVCEAPMVFGFRCGDFASSDRIAGFCEHGTTWSSCPSLGNGEICISDDEIFRGFVKARRYQALGLYDIASLQAAARHIWGNAASVVSSKVGSVTLAPGRALSDFETMLVPVAFRVLPIAPGIKGLIHYGTGPIFGFGAGWGGFCESAEFICPTDPNTYTCA</sequence>
<evidence type="ECO:0008006" key="3">
    <source>
        <dbReference type="Google" id="ProtNLM"/>
    </source>
</evidence>
<proteinExistence type="predicted"/>
<organism evidence="1 2">
    <name type="scientific">Bosea thiooxidans</name>
    <dbReference type="NCBI Taxonomy" id="53254"/>
    <lineage>
        <taxon>Bacteria</taxon>
        <taxon>Pseudomonadati</taxon>
        <taxon>Pseudomonadota</taxon>
        <taxon>Alphaproteobacteria</taxon>
        <taxon>Hyphomicrobiales</taxon>
        <taxon>Boseaceae</taxon>
        <taxon>Bosea</taxon>
    </lineage>
</organism>
<name>A0A1T5FKM4_9HYPH</name>
<dbReference type="Proteomes" id="UP000190130">
    <property type="component" value="Unassembled WGS sequence"/>
</dbReference>
<dbReference type="Pfam" id="PF11041">
    <property type="entry name" value="Phage_Wedge1"/>
    <property type="match status" value="1"/>
</dbReference>
<dbReference type="RefSeq" id="WP_079591747.1">
    <property type="nucleotide sequence ID" value="NZ_FUYX01000009.1"/>
</dbReference>
<dbReference type="AlphaFoldDB" id="A0A1T5FKM4"/>
<gene>
    <name evidence="1" type="ORF">SAMN05660750_03313</name>
</gene>
<accession>A0A1T5FKM4</accession>
<dbReference type="InterPro" id="IPR021283">
    <property type="entry name" value="Phage_Wedge1"/>
</dbReference>
<protein>
    <recommendedName>
        <fullName evidence="3">DUF2612 domain-containing protein</fullName>
    </recommendedName>
</protein>
<reference evidence="1 2" key="1">
    <citation type="submission" date="2017-02" db="EMBL/GenBank/DDBJ databases">
        <authorList>
            <person name="Peterson S.W."/>
        </authorList>
    </citation>
    <scope>NUCLEOTIDE SEQUENCE [LARGE SCALE GENOMIC DNA]</scope>
    <source>
        <strain evidence="1 2">DSM 9653</strain>
    </source>
</reference>
<dbReference type="EMBL" id="FUYX01000009">
    <property type="protein sequence ID" value="SKB96774.1"/>
    <property type="molecule type" value="Genomic_DNA"/>
</dbReference>
<evidence type="ECO:0000313" key="1">
    <source>
        <dbReference type="EMBL" id="SKB96774.1"/>
    </source>
</evidence>
<evidence type="ECO:0000313" key="2">
    <source>
        <dbReference type="Proteomes" id="UP000190130"/>
    </source>
</evidence>
<dbReference type="OrthoDB" id="7904648at2"/>